<dbReference type="GO" id="GO:0005743">
    <property type="term" value="C:mitochondrial inner membrane"/>
    <property type="evidence" value="ECO:0007669"/>
    <property type="project" value="UniProtKB-SubCell"/>
</dbReference>
<dbReference type="Gene3D" id="1.50.40.10">
    <property type="entry name" value="Mitochondrial carrier domain"/>
    <property type="match status" value="1"/>
</dbReference>
<keyword evidence="6" id="KW-0999">Mitochondrion inner membrane</keyword>
<comment type="subcellular location">
    <subcellularLocation>
        <location evidence="1">Mitochondrion inner membrane</location>
        <topology evidence="1">Multi-pass membrane protein</topology>
    </subcellularLocation>
</comment>
<gene>
    <name evidence="12" type="ORF">GEV33_000751</name>
</gene>
<evidence type="ECO:0000256" key="10">
    <source>
        <dbReference type="PROSITE-ProRule" id="PRU00282"/>
    </source>
</evidence>
<evidence type="ECO:0000256" key="4">
    <source>
        <dbReference type="ARBA" id="ARBA00022692"/>
    </source>
</evidence>
<evidence type="ECO:0000256" key="2">
    <source>
        <dbReference type="ARBA" id="ARBA00006375"/>
    </source>
</evidence>
<feature type="repeat" description="Solcar" evidence="10">
    <location>
        <begin position="161"/>
        <end position="248"/>
    </location>
</feature>
<evidence type="ECO:0000256" key="8">
    <source>
        <dbReference type="ARBA" id="ARBA00023128"/>
    </source>
</evidence>
<evidence type="ECO:0000256" key="1">
    <source>
        <dbReference type="ARBA" id="ARBA00004448"/>
    </source>
</evidence>
<reference evidence="12" key="2">
    <citation type="submission" date="2021-08" db="EMBL/GenBank/DDBJ databases">
        <authorList>
            <person name="Eriksson T."/>
        </authorList>
    </citation>
    <scope>NUCLEOTIDE SEQUENCE</scope>
    <source>
        <strain evidence="12">Stoneville</strain>
        <tissue evidence="12">Whole head</tissue>
    </source>
</reference>
<comment type="caution">
    <text evidence="12">The sequence shown here is derived from an EMBL/GenBank/DDBJ whole genome shotgun (WGS) entry which is preliminary data.</text>
</comment>
<comment type="similarity">
    <text evidence="2 11">Belongs to the mitochondrial carrier (TC 2.A.29) family.</text>
</comment>
<proteinExistence type="inferred from homology"/>
<evidence type="ECO:0000256" key="11">
    <source>
        <dbReference type="RuleBase" id="RU000488"/>
    </source>
</evidence>
<dbReference type="Proteomes" id="UP000719412">
    <property type="component" value="Unassembled WGS sequence"/>
</dbReference>
<name>A0A8J6LGQ8_TENMO</name>
<keyword evidence="13" id="KW-1185">Reference proteome</keyword>
<dbReference type="AlphaFoldDB" id="A0A8J6LGQ8"/>
<sequence length="262" mass="29484">MVLFPLDTIKTRLQSAQGFIKSGGFSGVYKGIGPQAIGSAPQAALFFLTYESFKYYVEPLVNPHYLPLVHMAAASFGEVVACLIRVPMEVVKQRRQTSTNRKHTSTRILMHAWKSEGFRKGLYRGFGSTILREIPFSFIQFPILEYLKSTYRIHFKNNIPLESWEVANCGALAGAFAAATTTPLDVAKTRIMLADKKTAATLRVRSVLQQVYREKGVRGLFAGFTPRVLWITLGGYVFFGMYDLSKNFCTDHLLDSEYEAIR</sequence>
<evidence type="ECO:0000313" key="13">
    <source>
        <dbReference type="Proteomes" id="UP000719412"/>
    </source>
</evidence>
<keyword evidence="9 10" id="KW-0472">Membrane</keyword>
<evidence type="ECO:0008006" key="14">
    <source>
        <dbReference type="Google" id="ProtNLM"/>
    </source>
</evidence>
<evidence type="ECO:0000256" key="3">
    <source>
        <dbReference type="ARBA" id="ARBA00022448"/>
    </source>
</evidence>
<dbReference type="EMBL" id="JABDTM020004609">
    <property type="protein sequence ID" value="KAH0822039.1"/>
    <property type="molecule type" value="Genomic_DNA"/>
</dbReference>
<evidence type="ECO:0000256" key="6">
    <source>
        <dbReference type="ARBA" id="ARBA00022792"/>
    </source>
</evidence>
<dbReference type="InterPro" id="IPR023395">
    <property type="entry name" value="MCP_dom_sf"/>
</dbReference>
<keyword evidence="4 10" id="KW-0812">Transmembrane</keyword>
<dbReference type="GO" id="GO:0055085">
    <property type="term" value="P:transmembrane transport"/>
    <property type="evidence" value="ECO:0007669"/>
    <property type="project" value="InterPro"/>
</dbReference>
<evidence type="ECO:0000256" key="7">
    <source>
        <dbReference type="ARBA" id="ARBA00022989"/>
    </source>
</evidence>
<dbReference type="InterPro" id="IPR002067">
    <property type="entry name" value="MCP"/>
</dbReference>
<dbReference type="PRINTS" id="PR00926">
    <property type="entry name" value="MITOCARRIER"/>
</dbReference>
<keyword evidence="8" id="KW-0496">Mitochondrion</keyword>
<dbReference type="InterPro" id="IPR018108">
    <property type="entry name" value="MCP_transmembrane"/>
</dbReference>
<keyword evidence="3 11" id="KW-0813">Transport</keyword>
<feature type="repeat" description="Solcar" evidence="10">
    <location>
        <begin position="65"/>
        <end position="150"/>
    </location>
</feature>
<protein>
    <recommendedName>
        <fullName evidence="14">S-adenosylmethionine mitochondrial carrier protein</fullName>
    </recommendedName>
</protein>
<accession>A0A8J6LGQ8</accession>
<organism evidence="12 13">
    <name type="scientific">Tenebrio molitor</name>
    <name type="common">Yellow mealworm beetle</name>
    <dbReference type="NCBI Taxonomy" id="7067"/>
    <lineage>
        <taxon>Eukaryota</taxon>
        <taxon>Metazoa</taxon>
        <taxon>Ecdysozoa</taxon>
        <taxon>Arthropoda</taxon>
        <taxon>Hexapoda</taxon>
        <taxon>Insecta</taxon>
        <taxon>Pterygota</taxon>
        <taxon>Neoptera</taxon>
        <taxon>Endopterygota</taxon>
        <taxon>Coleoptera</taxon>
        <taxon>Polyphaga</taxon>
        <taxon>Cucujiformia</taxon>
        <taxon>Tenebrionidae</taxon>
        <taxon>Tenebrio</taxon>
    </lineage>
</organism>
<dbReference type="PROSITE" id="PS50920">
    <property type="entry name" value="SOLCAR"/>
    <property type="match status" value="3"/>
</dbReference>
<evidence type="ECO:0000256" key="9">
    <source>
        <dbReference type="ARBA" id="ARBA00023136"/>
    </source>
</evidence>
<dbReference type="PANTHER" id="PTHR45667">
    <property type="entry name" value="S-ADENOSYLMETHIONINE MITOCHONDRIAL CARRIER PROTEIN"/>
    <property type="match status" value="1"/>
</dbReference>
<keyword evidence="7" id="KW-1133">Transmembrane helix</keyword>
<keyword evidence="5" id="KW-0677">Repeat</keyword>
<reference evidence="12" key="1">
    <citation type="journal article" date="2020" name="J Insects Food Feed">
        <title>The yellow mealworm (Tenebrio molitor) genome: a resource for the emerging insects as food and feed industry.</title>
        <authorList>
            <person name="Eriksson T."/>
            <person name="Andere A."/>
            <person name="Kelstrup H."/>
            <person name="Emery V."/>
            <person name="Picard C."/>
        </authorList>
    </citation>
    <scope>NUCLEOTIDE SEQUENCE</scope>
    <source>
        <strain evidence="12">Stoneville</strain>
        <tissue evidence="12">Whole head</tissue>
    </source>
</reference>
<feature type="repeat" description="Solcar" evidence="10">
    <location>
        <begin position="1"/>
        <end position="56"/>
    </location>
</feature>
<dbReference type="FunFam" id="1.50.40.10:FF:000018">
    <property type="entry name" value="S-adenosylmethionine mitochondrial carrier protein-like"/>
    <property type="match status" value="1"/>
</dbReference>
<evidence type="ECO:0000256" key="5">
    <source>
        <dbReference type="ARBA" id="ARBA00022737"/>
    </source>
</evidence>
<dbReference type="SUPFAM" id="SSF103506">
    <property type="entry name" value="Mitochondrial carrier"/>
    <property type="match status" value="1"/>
</dbReference>
<evidence type="ECO:0000313" key="12">
    <source>
        <dbReference type="EMBL" id="KAH0822039.1"/>
    </source>
</evidence>
<dbReference type="Pfam" id="PF00153">
    <property type="entry name" value="Mito_carr"/>
    <property type="match status" value="3"/>
</dbReference>